<evidence type="ECO:0000256" key="1">
    <source>
        <dbReference type="ARBA" id="ARBA00007734"/>
    </source>
</evidence>
<dbReference type="Pfam" id="PF01464">
    <property type="entry name" value="SLT"/>
    <property type="match status" value="1"/>
</dbReference>
<reference evidence="5" key="2">
    <citation type="submission" date="2020-09" db="EMBL/GenBank/DDBJ databases">
        <authorList>
            <person name="Sun Q."/>
            <person name="Zhou Y."/>
        </authorList>
    </citation>
    <scope>NUCLEOTIDE SEQUENCE</scope>
    <source>
        <strain evidence="5">CGMCC 1.15762</strain>
    </source>
</reference>
<name>A0A8J3EDA6_9RHOB</name>
<feature type="domain" description="Transglycosylase SLT" evidence="4">
    <location>
        <begin position="92"/>
        <end position="189"/>
    </location>
</feature>
<accession>A0A8J3EDA6</accession>
<proteinExistence type="inferred from homology"/>
<dbReference type="Proteomes" id="UP000617145">
    <property type="component" value="Unassembled WGS sequence"/>
</dbReference>
<dbReference type="InterPro" id="IPR023346">
    <property type="entry name" value="Lysozyme-like_dom_sf"/>
</dbReference>
<dbReference type="AlphaFoldDB" id="A0A8J3EDA6"/>
<keyword evidence="6" id="KW-1185">Reference proteome</keyword>
<evidence type="ECO:0000259" key="4">
    <source>
        <dbReference type="Pfam" id="PF01464"/>
    </source>
</evidence>
<dbReference type="RefSeq" id="WP_188789194.1">
    <property type="nucleotide sequence ID" value="NZ_BMJV01000001.1"/>
</dbReference>
<sequence length="205" mass="22228">MRGLAKRVLPVLVCAALGATSASADGLFSSNRMQFRQQTGVLEKRAYEEKRSKVRLAAPSVVTPTKWGPMGGDEAASQPVYRGAYNGAYADLARGAARRNGIPEDLFLRLVKQESNFNPRALSHKGAIGLAQLMPFTARQLGVDPHDPAQNLEGGARYLKQQYQAFGSWRLALAAYNAGPGAVVKHGGVPPYRETRNYVKTIWGS</sequence>
<feature type="chain" id="PRO_5035144520" evidence="3">
    <location>
        <begin position="25"/>
        <end position="205"/>
    </location>
</feature>
<protein>
    <submittedName>
        <fullName evidence="5">Lytic transglycosylase</fullName>
    </submittedName>
</protein>
<dbReference type="EMBL" id="BMJV01000001">
    <property type="protein sequence ID" value="GGG58791.1"/>
    <property type="molecule type" value="Genomic_DNA"/>
</dbReference>
<dbReference type="CDD" id="cd00254">
    <property type="entry name" value="LT-like"/>
    <property type="match status" value="1"/>
</dbReference>
<comment type="similarity">
    <text evidence="1">Belongs to the transglycosylase Slt family.</text>
</comment>
<reference evidence="5" key="1">
    <citation type="journal article" date="2014" name="Int. J. Syst. Evol. Microbiol.">
        <title>Complete genome sequence of Corynebacterium casei LMG S-19264T (=DSM 44701T), isolated from a smear-ripened cheese.</title>
        <authorList>
            <consortium name="US DOE Joint Genome Institute (JGI-PGF)"/>
            <person name="Walter F."/>
            <person name="Albersmeier A."/>
            <person name="Kalinowski J."/>
            <person name="Ruckert C."/>
        </authorList>
    </citation>
    <scope>NUCLEOTIDE SEQUENCE</scope>
    <source>
        <strain evidence="5">CGMCC 1.15762</strain>
    </source>
</reference>
<gene>
    <name evidence="5" type="ORF">GCM10011415_00770</name>
</gene>
<dbReference type="PANTHER" id="PTHR37423:SF2">
    <property type="entry name" value="MEMBRANE-BOUND LYTIC MUREIN TRANSGLYCOSYLASE C"/>
    <property type="match status" value="1"/>
</dbReference>
<organism evidence="5 6">
    <name type="scientific">Salipiger pallidus</name>
    <dbReference type="NCBI Taxonomy" id="1775170"/>
    <lineage>
        <taxon>Bacteria</taxon>
        <taxon>Pseudomonadati</taxon>
        <taxon>Pseudomonadota</taxon>
        <taxon>Alphaproteobacteria</taxon>
        <taxon>Rhodobacterales</taxon>
        <taxon>Roseobacteraceae</taxon>
        <taxon>Salipiger</taxon>
    </lineage>
</organism>
<evidence type="ECO:0000256" key="2">
    <source>
        <dbReference type="ARBA" id="ARBA00009387"/>
    </source>
</evidence>
<comment type="similarity">
    <text evidence="2">Belongs to the virb1 family.</text>
</comment>
<dbReference type="Gene3D" id="1.10.530.10">
    <property type="match status" value="1"/>
</dbReference>
<dbReference type="SUPFAM" id="SSF53955">
    <property type="entry name" value="Lysozyme-like"/>
    <property type="match status" value="1"/>
</dbReference>
<comment type="caution">
    <text evidence="5">The sequence shown here is derived from an EMBL/GenBank/DDBJ whole genome shotgun (WGS) entry which is preliminary data.</text>
</comment>
<feature type="signal peptide" evidence="3">
    <location>
        <begin position="1"/>
        <end position="24"/>
    </location>
</feature>
<dbReference type="PANTHER" id="PTHR37423">
    <property type="entry name" value="SOLUBLE LYTIC MUREIN TRANSGLYCOSYLASE-RELATED"/>
    <property type="match status" value="1"/>
</dbReference>
<evidence type="ECO:0000313" key="6">
    <source>
        <dbReference type="Proteomes" id="UP000617145"/>
    </source>
</evidence>
<dbReference type="InterPro" id="IPR008258">
    <property type="entry name" value="Transglycosylase_SLT_dom_1"/>
</dbReference>
<evidence type="ECO:0000313" key="5">
    <source>
        <dbReference type="EMBL" id="GGG58791.1"/>
    </source>
</evidence>
<evidence type="ECO:0000256" key="3">
    <source>
        <dbReference type="SAM" id="SignalP"/>
    </source>
</evidence>
<keyword evidence="3" id="KW-0732">Signal</keyword>